<dbReference type="STRING" id="1367849.GCA_000518585_03614"/>
<feature type="compositionally biased region" description="Basic and acidic residues" evidence="1">
    <location>
        <begin position="554"/>
        <end position="571"/>
    </location>
</feature>
<proteinExistence type="predicted"/>
<geneLocation type="plasmid" evidence="3 5">
    <name>pTiAF3.44</name>
</geneLocation>
<accession>A0A4D7E4A2</accession>
<feature type="compositionally biased region" description="Polar residues" evidence="1">
    <location>
        <begin position="418"/>
        <end position="432"/>
    </location>
</feature>
<protein>
    <submittedName>
        <fullName evidence="2">VirA/G regulated protein</fullName>
    </submittedName>
</protein>
<evidence type="ECO:0000313" key="3">
    <source>
        <dbReference type="EMBL" id="QYA10331.1"/>
    </source>
</evidence>
<geneLocation type="plasmid" evidence="4">
    <name>pticfbp5473</name>
</geneLocation>
<feature type="compositionally biased region" description="Low complexity" evidence="1">
    <location>
        <begin position="604"/>
        <end position="620"/>
    </location>
</feature>
<evidence type="ECO:0000313" key="4">
    <source>
        <dbReference type="Proteomes" id="UP000298545"/>
    </source>
</evidence>
<feature type="compositionally biased region" description="Low complexity" evidence="1">
    <location>
        <begin position="442"/>
        <end position="454"/>
    </location>
</feature>
<feature type="region of interest" description="Disordered" evidence="1">
    <location>
        <begin position="409"/>
        <end position="454"/>
    </location>
</feature>
<dbReference type="RefSeq" id="WP_027676208.1">
    <property type="nucleotide sequence ID" value="NZ_CP039694.1"/>
</dbReference>
<dbReference type="AlphaFoldDB" id="A0A4D7E4A2"/>
<evidence type="ECO:0000313" key="2">
    <source>
        <dbReference type="EMBL" id="QCJ00993.1"/>
    </source>
</evidence>
<dbReference type="PIRSF" id="PIRSF036105">
    <property type="entry name" value="VirE3"/>
    <property type="match status" value="1"/>
</dbReference>
<dbReference type="KEGG" id="alf:CFBP5473_23770"/>
<dbReference type="Pfam" id="PF06661">
    <property type="entry name" value="VirE3"/>
    <property type="match status" value="1"/>
</dbReference>
<feature type="compositionally biased region" description="Basic and acidic residues" evidence="1">
    <location>
        <begin position="334"/>
        <end position="352"/>
    </location>
</feature>
<feature type="region of interest" description="Disordered" evidence="1">
    <location>
        <begin position="543"/>
        <end position="571"/>
    </location>
</feature>
<dbReference type="OrthoDB" id="8404468at2"/>
<gene>
    <name evidence="2" type="ORF">CFBP5473_23770</name>
    <name evidence="3" type="ORF">J5285_22445</name>
</gene>
<keyword evidence="5" id="KW-1185">Reference proteome</keyword>
<geneLocation type="plasmid" evidence="2">
    <name>pTiCFBP5473</name>
</geneLocation>
<evidence type="ECO:0000313" key="5">
    <source>
        <dbReference type="Proteomes" id="UP000826513"/>
    </source>
</evidence>
<feature type="region of interest" description="Disordered" evidence="1">
    <location>
        <begin position="334"/>
        <end position="363"/>
    </location>
</feature>
<dbReference type="EMBL" id="CP039694">
    <property type="protein sequence ID" value="QCJ00993.1"/>
    <property type="molecule type" value="Genomic_DNA"/>
</dbReference>
<dbReference type="EMBL" id="CP072169">
    <property type="protein sequence ID" value="QYA10331.1"/>
    <property type="molecule type" value="Genomic_DNA"/>
</dbReference>
<name>A0A4D7E4A2_9HYPH</name>
<feature type="region of interest" description="Disordered" evidence="1">
    <location>
        <begin position="586"/>
        <end position="620"/>
    </location>
</feature>
<reference evidence="2 4" key="1">
    <citation type="submission" date="2019-04" db="EMBL/GenBank/DDBJ databases">
        <title>Complete genome sequence of Agrobacterium larrymoorei CFBP5473.</title>
        <authorList>
            <person name="Haryono M."/>
            <person name="Chou L."/>
            <person name="Lin Y.-C."/>
            <person name="Lai E.-M."/>
            <person name="Kuo C.-H."/>
        </authorList>
    </citation>
    <scope>NUCLEOTIDE SEQUENCE [LARGE SCALE GENOMIC DNA]</scope>
    <source>
        <strain evidence="2 4">CFBP5473</strain>
        <plasmid evidence="4">pticfbp5473</plasmid>
        <plasmid evidence="2">pTiCFBP5473</plasmid>
    </source>
</reference>
<keyword evidence="2" id="KW-0614">Plasmid</keyword>
<dbReference type="Proteomes" id="UP000826513">
    <property type="component" value="Plasmid pTiAF3.44"/>
</dbReference>
<sequence length="620" mass="70100">MVDTTKKIVTKSLTADMRRSAKRLHEQMLKAWLTEEEASRKRAPFETPQQKRKYSADMQIVDRLDPGFRGEISYKMLGNKRIRVDSPEELTRMHGILRKTTKVLKRNAETGDVYLALHKKKTWSSVSSHLYAEDGTLRAKHVKYKDGRFEEKWERDENGLLIRTKYVNRNRLFHPISEKVSEPYRAGTENRLFRELTRQKGAKQETFERDDKGNLELIGSKRLGFSKNSTKAADRQTSRTKIRKLGGAFSKSYRSLLDKEGNELGRDISSHRRLFNKRSAVYDDASGQLTSTKHTFGKIYKSETAYLNEDVKQISKKILGVTVRRKLTTLNQQERDAQTLRNSESTDHRRAWQESAALPKSPQQQINVNLVRPSQRVNLVRDGRGDDDAELRIEPATERSIDVIAKTSPLLRLPNPKRQVSPQTPPQSSNARFSDPHSLAKGVESGGSSVSRTESESSLASLFQFIDHQPDPKEQELLSSLHSVPFPPPFKADGALGGRIEDSIREASGDSRVRTSSVLASVVNDHLQVPLERDHSVNSISERFDPQALFGEPDPSRVPEKRPELSTEGDHLTNSEQQALLNELLNMPLPGGLPKADHERSMILERSGSRGRSMSGGLSL</sequence>
<reference evidence="3 5" key="2">
    <citation type="submission" date="2021-03" db="EMBL/GenBank/DDBJ databases">
        <title>Rapid diversification of plasmids in a genus of pathogenic and nitrogen fixing bacteria.</title>
        <authorList>
            <person name="Weisberg A.J."/>
            <person name="Miller M."/>
            <person name="Ream W."/>
            <person name="Grunwald N.J."/>
            <person name="Chang J.H."/>
        </authorList>
    </citation>
    <scope>NUCLEOTIDE SEQUENCE [LARGE SCALE GENOMIC DNA]</scope>
    <source>
        <strain evidence="3 5">AF3.44</strain>
        <plasmid evidence="3 5">pTiAF3.44</plasmid>
    </source>
</reference>
<evidence type="ECO:0000256" key="1">
    <source>
        <dbReference type="SAM" id="MobiDB-lite"/>
    </source>
</evidence>
<dbReference type="Proteomes" id="UP000298545">
    <property type="component" value="Plasmid pTiCFBP5473"/>
</dbReference>
<organism evidence="2 4">
    <name type="scientific">Agrobacterium larrymoorei</name>
    <dbReference type="NCBI Taxonomy" id="160699"/>
    <lineage>
        <taxon>Bacteria</taxon>
        <taxon>Pseudomonadati</taxon>
        <taxon>Pseudomonadota</taxon>
        <taxon>Alphaproteobacteria</taxon>
        <taxon>Hyphomicrobiales</taxon>
        <taxon>Rhizobiaceae</taxon>
        <taxon>Rhizobium/Agrobacterium group</taxon>
        <taxon>Agrobacterium</taxon>
    </lineage>
</organism>
<dbReference type="InterPro" id="IPR009550">
    <property type="entry name" value="VirE3"/>
</dbReference>